<evidence type="ECO:0000313" key="5">
    <source>
        <dbReference type="EMBL" id="APG23917.1"/>
    </source>
</evidence>
<dbReference type="PANTHER" id="PTHR30408">
    <property type="entry name" value="TYPE-1 RESTRICTION ENZYME ECOKI SPECIFICITY PROTEIN"/>
    <property type="match status" value="1"/>
</dbReference>
<dbReference type="GO" id="GO:0003677">
    <property type="term" value="F:DNA binding"/>
    <property type="evidence" value="ECO:0007669"/>
    <property type="project" value="UniProtKB-KW"/>
</dbReference>
<evidence type="ECO:0000313" key="6">
    <source>
        <dbReference type="Proteomes" id="UP000182264"/>
    </source>
</evidence>
<proteinExistence type="inferred from homology"/>
<dbReference type="AlphaFoldDB" id="A0A1L3GDE2"/>
<reference evidence="5 6" key="1">
    <citation type="journal article" date="2017" name="Genome Announc.">
        <title>Complete Genome Sequences of Two Acetylene-Fermenting Pelobacter acetylenicus Strains.</title>
        <authorList>
            <person name="Sutton J.M."/>
            <person name="Baesman S.M."/>
            <person name="Fierst J.L."/>
            <person name="Poret-Peterson A.T."/>
            <person name="Oremland R.S."/>
            <person name="Dunlap D.S."/>
            <person name="Akob D.M."/>
        </authorList>
    </citation>
    <scope>NUCLEOTIDE SEQUENCE [LARGE SCALE GENOMIC DNA]</scope>
    <source>
        <strain evidence="5 6">DSM 3247</strain>
    </source>
</reference>
<sequence>MTIGSLGGGLIIDSELLFVDEKTTDRLKGFSVEEGDIVFSRVADIGRSLVIDSERQGWIISSNLMRISLNEKLASPEFLYRNIAFNSKIVEQLRKTSNSGGRDLVNGPILNALLFPWPSIEEQIAINNRLQSADARFESIKGSVNKLRSLKTALMQDLLTGKKRVTPLLEKTEVHS</sequence>
<evidence type="ECO:0000259" key="4">
    <source>
        <dbReference type="Pfam" id="PF01420"/>
    </source>
</evidence>
<keyword evidence="3" id="KW-0238">DNA-binding</keyword>
<accession>A0A1L3GDE2</accession>
<dbReference type="SUPFAM" id="SSF116734">
    <property type="entry name" value="DNA methylase specificity domain"/>
    <property type="match status" value="1"/>
</dbReference>
<dbReference type="GO" id="GO:0009307">
    <property type="term" value="P:DNA restriction-modification system"/>
    <property type="evidence" value="ECO:0007669"/>
    <property type="project" value="UniProtKB-KW"/>
</dbReference>
<dbReference type="Proteomes" id="UP000182264">
    <property type="component" value="Chromosome"/>
</dbReference>
<dbReference type="EMBL" id="CP015518">
    <property type="protein sequence ID" value="APG23917.1"/>
    <property type="molecule type" value="Genomic_DNA"/>
</dbReference>
<dbReference type="InterPro" id="IPR052021">
    <property type="entry name" value="Type-I_RS_S_subunit"/>
</dbReference>
<keyword evidence="2" id="KW-0680">Restriction system</keyword>
<name>A0A1L3GDE2_SYNAC</name>
<keyword evidence="6" id="KW-1185">Reference proteome</keyword>
<comment type="similarity">
    <text evidence="1">Belongs to the type-I restriction system S methylase family.</text>
</comment>
<evidence type="ECO:0000256" key="3">
    <source>
        <dbReference type="ARBA" id="ARBA00023125"/>
    </source>
</evidence>
<dbReference type="InterPro" id="IPR044946">
    <property type="entry name" value="Restrct_endonuc_typeI_TRD_sf"/>
</dbReference>
<dbReference type="STRING" id="29542.A6070_10555"/>
<feature type="domain" description="Type I restriction modification DNA specificity" evidence="4">
    <location>
        <begin position="21"/>
        <end position="147"/>
    </location>
</feature>
<dbReference type="KEGG" id="pace:A6070_10555"/>
<evidence type="ECO:0000256" key="1">
    <source>
        <dbReference type="ARBA" id="ARBA00010923"/>
    </source>
</evidence>
<dbReference type="InterPro" id="IPR000055">
    <property type="entry name" value="Restrct_endonuc_typeI_TRD"/>
</dbReference>
<dbReference type="Pfam" id="PF01420">
    <property type="entry name" value="Methylase_S"/>
    <property type="match status" value="1"/>
</dbReference>
<dbReference type="REBASE" id="165831">
    <property type="entry name" value="S.Pac3247ORF1940P"/>
</dbReference>
<organism evidence="5 6">
    <name type="scientific">Syntrophotalea acetylenica</name>
    <name type="common">Pelobacter acetylenicus</name>
    <dbReference type="NCBI Taxonomy" id="29542"/>
    <lineage>
        <taxon>Bacteria</taxon>
        <taxon>Pseudomonadati</taxon>
        <taxon>Thermodesulfobacteriota</taxon>
        <taxon>Desulfuromonadia</taxon>
        <taxon>Desulfuromonadales</taxon>
        <taxon>Syntrophotaleaceae</taxon>
        <taxon>Syntrophotalea</taxon>
    </lineage>
</organism>
<dbReference type="PANTHER" id="PTHR30408:SF12">
    <property type="entry name" value="TYPE I RESTRICTION ENZYME MJAVIII SPECIFICITY SUBUNIT"/>
    <property type="match status" value="1"/>
</dbReference>
<evidence type="ECO:0000256" key="2">
    <source>
        <dbReference type="ARBA" id="ARBA00022747"/>
    </source>
</evidence>
<protein>
    <recommendedName>
        <fullName evidence="4">Type I restriction modification DNA specificity domain-containing protein</fullName>
    </recommendedName>
</protein>
<gene>
    <name evidence="5" type="ORF">A7E75_01935</name>
</gene>
<dbReference type="Gene3D" id="3.90.220.20">
    <property type="entry name" value="DNA methylase specificity domains"/>
    <property type="match status" value="1"/>
</dbReference>